<evidence type="ECO:0008006" key="3">
    <source>
        <dbReference type="Google" id="ProtNLM"/>
    </source>
</evidence>
<dbReference type="EMBL" id="OR420743">
    <property type="protein sequence ID" value="WMM95338.1"/>
    <property type="molecule type" value="Genomic_DNA"/>
</dbReference>
<accession>A0AAX3ZW52</accession>
<name>A0AAX3ZW52_9CAUD</name>
<organism evidence="1 2">
    <name type="scientific">Roseobacter phage CRP-125</name>
    <dbReference type="NCBI Taxonomy" id="3072844"/>
    <lineage>
        <taxon>Viruses</taxon>
        <taxon>Duplodnaviria</taxon>
        <taxon>Heunggongvirae</taxon>
        <taxon>Uroviricota</taxon>
        <taxon>Caudoviricetes</taxon>
        <taxon>Autographivirales</taxon>
        <taxon>Autographivirales incertae sedis</taxon>
        <taxon>Actaeavirus</taxon>
        <taxon>Actaeavirus CRP125</taxon>
    </lineage>
</organism>
<sequence>MDKILTPTTVEDIDYIAPKLRQADYNECLAATGKEPLGILYQSLMMGDITLTMRTPEGERVGLCGVAPSPLEGAGVVWMCATDAIMKHQMAFLRRSKAALEYLSTDYSVLYNCVDARNEIHIKWLKWMGFTFINKHEQYGAEKLPFYEFVRIT</sequence>
<keyword evidence="2" id="KW-1185">Reference proteome</keyword>
<gene>
    <name evidence="1" type="ORF">CRP125_gp35</name>
</gene>
<evidence type="ECO:0000313" key="1">
    <source>
        <dbReference type="EMBL" id="WMM95338.1"/>
    </source>
</evidence>
<dbReference type="Proteomes" id="UP001302562">
    <property type="component" value="Segment"/>
</dbReference>
<protein>
    <recommendedName>
        <fullName evidence="3">Internal virion protein A</fullName>
    </recommendedName>
</protein>
<reference evidence="1 2" key="1">
    <citation type="submission" date="2023-08" db="EMBL/GenBank/DDBJ databases">
        <authorList>
            <person name="Du S."/>
            <person name="Wu Z."/>
            <person name="Wu Y."/>
            <person name="Yang M."/>
            <person name="Shao J."/>
            <person name="Liu H."/>
            <person name="Zhao Y."/>
            <person name="Zhang Z."/>
        </authorList>
    </citation>
    <scope>NUCLEOTIDE SEQUENCE [LARGE SCALE GENOMIC DNA]</scope>
</reference>
<evidence type="ECO:0000313" key="2">
    <source>
        <dbReference type="Proteomes" id="UP001302562"/>
    </source>
</evidence>
<proteinExistence type="predicted"/>